<dbReference type="InterPro" id="IPR015421">
    <property type="entry name" value="PyrdxlP-dep_Trfase_major"/>
</dbReference>
<dbReference type="EMBL" id="LT598447">
    <property type="protein sequence ID" value="SCV06241.1"/>
    <property type="molecule type" value="Genomic_DNA"/>
</dbReference>
<feature type="domain" description="Aminotransferase class I/classII large" evidence="1">
    <location>
        <begin position="43"/>
        <end position="423"/>
    </location>
</feature>
<accession>A0A1G4KP03</accession>
<dbReference type="OrthoDB" id="7042322at2759"/>
<dbReference type="PANTHER" id="PTHR42858">
    <property type="entry name" value="AMINOTRANSFERASE"/>
    <property type="match status" value="1"/>
</dbReference>
<dbReference type="InterPro" id="IPR004839">
    <property type="entry name" value="Aminotransferase_I/II_large"/>
</dbReference>
<reference evidence="3" key="1">
    <citation type="submission" date="2016-03" db="EMBL/GenBank/DDBJ databases">
        <authorList>
            <person name="Devillers Hugo."/>
        </authorList>
    </citation>
    <scope>NUCLEOTIDE SEQUENCE [LARGE SCALE GENOMIC DNA]</scope>
</reference>
<dbReference type="InterPro" id="IPR015422">
    <property type="entry name" value="PyrdxlP-dep_Trfase_small"/>
</dbReference>
<dbReference type="AlphaFoldDB" id="A0A1G4KP03"/>
<dbReference type="SUPFAM" id="SSF53383">
    <property type="entry name" value="PLP-dependent transferases"/>
    <property type="match status" value="1"/>
</dbReference>
<dbReference type="Proteomes" id="UP000189911">
    <property type="component" value="Chromosome H"/>
</dbReference>
<keyword evidence="3" id="KW-1185">Reference proteome</keyword>
<evidence type="ECO:0000313" key="3">
    <source>
        <dbReference type="Proteomes" id="UP000189911"/>
    </source>
</evidence>
<dbReference type="CDD" id="cd00609">
    <property type="entry name" value="AAT_like"/>
    <property type="match status" value="1"/>
</dbReference>
<dbReference type="PANTHER" id="PTHR42858:SF1">
    <property type="entry name" value="LD15494P"/>
    <property type="match status" value="1"/>
</dbReference>
<dbReference type="GO" id="GO:0030170">
    <property type="term" value="F:pyridoxal phosphate binding"/>
    <property type="evidence" value="ECO:0007669"/>
    <property type="project" value="InterPro"/>
</dbReference>
<evidence type="ECO:0000259" key="1">
    <source>
        <dbReference type="Pfam" id="PF00155"/>
    </source>
</evidence>
<organism evidence="2 3">
    <name type="scientific">Lachancea nothofagi CBS 11611</name>
    <dbReference type="NCBI Taxonomy" id="1266666"/>
    <lineage>
        <taxon>Eukaryota</taxon>
        <taxon>Fungi</taxon>
        <taxon>Dikarya</taxon>
        <taxon>Ascomycota</taxon>
        <taxon>Saccharomycotina</taxon>
        <taxon>Saccharomycetes</taxon>
        <taxon>Saccharomycetales</taxon>
        <taxon>Saccharomycetaceae</taxon>
        <taxon>Lachancea</taxon>
    </lineage>
</organism>
<name>A0A1G4KP03_9SACH</name>
<dbReference type="Gene3D" id="3.90.1150.10">
    <property type="entry name" value="Aspartate Aminotransferase, domain 1"/>
    <property type="match status" value="1"/>
</dbReference>
<dbReference type="InterPro" id="IPR015424">
    <property type="entry name" value="PyrdxlP-dep_Trfase"/>
</dbReference>
<gene>
    <name evidence="2" type="ORF">LANO_0H25202G</name>
</gene>
<dbReference type="GO" id="GO:0047536">
    <property type="term" value="F:2-aminoadipate transaminase activity"/>
    <property type="evidence" value="ECO:0007669"/>
    <property type="project" value="TreeGrafter"/>
</dbReference>
<dbReference type="Gene3D" id="3.40.640.10">
    <property type="entry name" value="Type I PLP-dependent aspartate aminotransferase-like (Major domain)"/>
    <property type="match status" value="1"/>
</dbReference>
<protein>
    <submittedName>
        <fullName evidence="2">LANO_0H25202g1_1</fullName>
    </submittedName>
</protein>
<sequence>MINFFAGYASHHILPREEIVKATAELLLPETRYFDNDSNDKHPLVYGSNRGAAWVRDTIADFSNRVFRLPEERKMATRPEFLNLTSGASYGALNILLQTTLPHNNYTRQAFIVTPTYFLINDTFVDAGFAGKTTAVSEIDGNLDLEFLEERMKHFDSINSCDSEDASSLKMITNVGGYKKIYRYVIYIVPTYANPTGSVYSEQNRVALLELARKYDMLILSDDVYDLLTYDSKDEDCSIPKPPQYRFPHLDRETLPEGNEYGNTISNCTFSKIVAPGLRTGYQESVNEKLTFQLSSGGANVSGGTPSQLNSMIIATMIKSGIVDEIIAKLIKIFRERSEVLSQSIEKYLPKGTICPRCIGGYFTWCTLPPGYDSSEIVEIAKLEGLVLADGSLFEVKGDEKNWGKQCVRLCISFATSEEIKEGMRIWGQACKLYAAKVA</sequence>
<evidence type="ECO:0000313" key="2">
    <source>
        <dbReference type="EMBL" id="SCV06241.1"/>
    </source>
</evidence>
<dbReference type="Pfam" id="PF00155">
    <property type="entry name" value="Aminotran_1_2"/>
    <property type="match status" value="1"/>
</dbReference>
<proteinExistence type="predicted"/>